<dbReference type="STRING" id="441960.B6QQ49"/>
<dbReference type="PANTHER" id="PTHR38123:SF4">
    <property type="entry name" value="CELL WALL GALACTOMANNOPROTEIN, PUTATIVE (AFU_ORTHOLOGUE AFUA_4G00870)-RELATED"/>
    <property type="match status" value="1"/>
</dbReference>
<dbReference type="Gene3D" id="1.20.1280.140">
    <property type="match status" value="1"/>
</dbReference>
<feature type="chain" id="PRO_5002845729" evidence="1">
    <location>
        <begin position="20"/>
        <end position="199"/>
    </location>
</feature>
<gene>
    <name evidence="2" type="ORF">PMAA_040470</name>
</gene>
<feature type="signal peptide" evidence="1">
    <location>
        <begin position="1"/>
        <end position="19"/>
    </location>
</feature>
<dbReference type="PANTHER" id="PTHR38123">
    <property type="entry name" value="CELL WALL SERINE-THREONINE-RICH GALACTOMANNOPROTEIN MP1 (AFU_ORTHOLOGUE AFUA_4G03240)"/>
    <property type="match status" value="1"/>
</dbReference>
<accession>B6QQ49</accession>
<sequence length="199" mass="22456">MHFLKGLAVFLSVLPLALSSPALPSPALSSPDLFKRDGRVVDGALIVHDIEQIKKNAITLNYTIYNWGGGFFGSFKLITILYQTGYVTNAMKTTLADAKNAHRFNDTESFNISHAFTELLPVVHDVLFWIMTRKIYFEYGMFGLWSLTSTVRSILISQQDLSNQMGNEIIPKLNELWASVGPLLLKQINNYFNEAINFF</sequence>
<dbReference type="VEuPathDB" id="FungiDB:PMAA_040470"/>
<proteinExistence type="predicted"/>
<evidence type="ECO:0000313" key="2">
    <source>
        <dbReference type="EMBL" id="EEA20190.1"/>
    </source>
</evidence>
<evidence type="ECO:0000256" key="1">
    <source>
        <dbReference type="SAM" id="SignalP"/>
    </source>
</evidence>
<dbReference type="Pfam" id="PF12296">
    <property type="entry name" value="HsbA"/>
    <property type="match status" value="1"/>
</dbReference>
<dbReference type="PhylomeDB" id="B6QQ49"/>
<keyword evidence="3" id="KW-1185">Reference proteome</keyword>
<keyword evidence="1" id="KW-0732">Signal</keyword>
<dbReference type="InterPro" id="IPR021054">
    <property type="entry name" value="Cell_wall_mannoprotein_1"/>
</dbReference>
<protein>
    <submittedName>
        <fullName evidence="2">Antigenic cell wall galactomannoprotein, putative</fullName>
    </submittedName>
</protein>
<dbReference type="Proteomes" id="UP000001294">
    <property type="component" value="Unassembled WGS sequence"/>
</dbReference>
<dbReference type="AlphaFoldDB" id="B6QQ49"/>
<dbReference type="EMBL" id="DS995904">
    <property type="protein sequence ID" value="EEA20190.1"/>
    <property type="molecule type" value="Genomic_DNA"/>
</dbReference>
<dbReference type="HOGENOM" id="CLU_091392_1_0_1"/>
<organism evidence="2 3">
    <name type="scientific">Talaromyces marneffei (strain ATCC 18224 / CBS 334.59 / QM 7333)</name>
    <name type="common">Penicillium marneffei</name>
    <dbReference type="NCBI Taxonomy" id="441960"/>
    <lineage>
        <taxon>Eukaryota</taxon>
        <taxon>Fungi</taxon>
        <taxon>Dikarya</taxon>
        <taxon>Ascomycota</taxon>
        <taxon>Pezizomycotina</taxon>
        <taxon>Eurotiomycetes</taxon>
        <taxon>Eurotiomycetidae</taxon>
        <taxon>Eurotiales</taxon>
        <taxon>Trichocomaceae</taxon>
        <taxon>Talaromyces</taxon>
        <taxon>Talaromyces sect. Talaromyces</taxon>
    </lineage>
</organism>
<dbReference type="GO" id="GO:0005576">
    <property type="term" value="C:extracellular region"/>
    <property type="evidence" value="ECO:0007669"/>
    <property type="project" value="TreeGrafter"/>
</dbReference>
<evidence type="ECO:0000313" key="3">
    <source>
        <dbReference type="Proteomes" id="UP000001294"/>
    </source>
</evidence>
<reference evidence="3" key="1">
    <citation type="journal article" date="2015" name="Genome Announc.">
        <title>Genome sequence of the AIDS-associated pathogen Penicillium marneffei (ATCC18224) and its near taxonomic relative Talaromyces stipitatus (ATCC10500).</title>
        <authorList>
            <person name="Nierman W.C."/>
            <person name="Fedorova-Abrams N.D."/>
            <person name="Andrianopoulos A."/>
        </authorList>
    </citation>
    <scope>NUCLEOTIDE SEQUENCE [LARGE SCALE GENOMIC DNA]</scope>
    <source>
        <strain evidence="3">ATCC 18224 / CBS 334.59 / QM 7333</strain>
    </source>
</reference>
<name>B6QQ49_TALMQ</name>